<proteinExistence type="inferred from homology"/>
<dbReference type="HAMAP" id="MF_01927">
    <property type="entry name" value="PurU"/>
    <property type="match status" value="1"/>
</dbReference>
<reference evidence="4" key="1">
    <citation type="submission" date="2018-10" db="EMBL/GenBank/DDBJ databases">
        <authorList>
            <person name="Aoki K."/>
        </authorList>
    </citation>
    <scope>NUCLEOTIDE SEQUENCE</scope>
</reference>
<keyword evidence="1" id="KW-0554">One-carbon metabolism</keyword>
<evidence type="ECO:0000256" key="1">
    <source>
        <dbReference type="ARBA" id="ARBA00022563"/>
    </source>
</evidence>
<dbReference type="PIRSF" id="PIRSF036480">
    <property type="entry name" value="FormyFH4_hydr"/>
    <property type="match status" value="1"/>
</dbReference>
<dbReference type="InterPro" id="IPR004810">
    <property type="entry name" value="PurU"/>
</dbReference>
<dbReference type="InterPro" id="IPR045865">
    <property type="entry name" value="ACT-like_dom_sf"/>
</dbReference>
<organism evidence="4">
    <name type="scientific">hydrothermal vent metagenome</name>
    <dbReference type="NCBI Taxonomy" id="652676"/>
    <lineage>
        <taxon>unclassified sequences</taxon>
        <taxon>metagenomes</taxon>
        <taxon>ecological metagenomes</taxon>
    </lineage>
</organism>
<dbReference type="Pfam" id="PF00551">
    <property type="entry name" value="Formyl_trans_N"/>
    <property type="match status" value="1"/>
</dbReference>
<dbReference type="Gene3D" id="3.30.70.260">
    <property type="match status" value="1"/>
</dbReference>
<dbReference type="SUPFAM" id="SSF53328">
    <property type="entry name" value="Formyltransferase"/>
    <property type="match status" value="1"/>
</dbReference>
<dbReference type="GO" id="GO:0008864">
    <property type="term" value="F:formyltetrahydrofolate deformylase activity"/>
    <property type="evidence" value="ECO:0007669"/>
    <property type="project" value="UniProtKB-EC"/>
</dbReference>
<dbReference type="EC" id="3.5.1.10" evidence="4"/>
<feature type="domain" description="ACT" evidence="3">
    <location>
        <begin position="6"/>
        <end position="88"/>
    </location>
</feature>
<dbReference type="EMBL" id="UOYO01000002">
    <property type="protein sequence ID" value="VAY86246.1"/>
    <property type="molecule type" value="Genomic_DNA"/>
</dbReference>
<dbReference type="InterPro" id="IPR002376">
    <property type="entry name" value="Formyl_transf_N"/>
</dbReference>
<sequence>MINEYRLLIDTEDKKGLVYKVSEILYKYGLNIEKNSEYVDKNVNKFFMRTIITGDFDTTILLEHIKQILPTNAEIQLFPAIKKDIIILATKETHCLGDILIKNYSGELDANIKAVISNHNDLEQLVNKFDIPYEFIDSNNISRQEHETKIIDKINAYGCEIIVLAKYMRILTPNFVKTFSLKILNIHHSFLPAFIGANPYKQAYDRGVKLIGATAHYVTNDLDEGPIIAQDIVRIDHSLSLNTTIKAGRNIETTVLSNALDLLLRDKVFVYKNKTVIL</sequence>
<keyword evidence="2 4" id="KW-0378">Hydrolase</keyword>
<dbReference type="InterPro" id="IPR036477">
    <property type="entry name" value="Formyl_transf_N_sf"/>
</dbReference>
<dbReference type="NCBIfam" id="TIGR00655">
    <property type="entry name" value="PurU"/>
    <property type="match status" value="1"/>
</dbReference>
<dbReference type="SUPFAM" id="SSF55021">
    <property type="entry name" value="ACT-like"/>
    <property type="match status" value="1"/>
</dbReference>
<dbReference type="PROSITE" id="PS51671">
    <property type="entry name" value="ACT"/>
    <property type="match status" value="1"/>
</dbReference>
<evidence type="ECO:0000313" key="4">
    <source>
        <dbReference type="EMBL" id="VAY86246.1"/>
    </source>
</evidence>
<dbReference type="GO" id="GO:0006189">
    <property type="term" value="P:'de novo' IMP biosynthetic process"/>
    <property type="evidence" value="ECO:0007669"/>
    <property type="project" value="InterPro"/>
</dbReference>
<dbReference type="CDD" id="cd04875">
    <property type="entry name" value="ACT_F4HF-DF"/>
    <property type="match status" value="1"/>
</dbReference>
<dbReference type="Gene3D" id="3.40.50.170">
    <property type="entry name" value="Formyl transferase, N-terminal domain"/>
    <property type="match status" value="1"/>
</dbReference>
<dbReference type="PRINTS" id="PR01575">
    <property type="entry name" value="FFH4HYDRLASE"/>
</dbReference>
<dbReference type="AlphaFoldDB" id="A0A3B1E8W8"/>
<dbReference type="NCBIfam" id="NF004684">
    <property type="entry name" value="PRK06027.1"/>
    <property type="match status" value="1"/>
</dbReference>
<protein>
    <submittedName>
        <fullName evidence="4">Formyltetrahydrofolate deformylase</fullName>
        <ecNumber evidence="4">3.5.1.10</ecNumber>
    </submittedName>
</protein>
<dbReference type="PANTHER" id="PTHR42706:SF1">
    <property type="entry name" value="FORMYLTETRAHYDROFOLATE DEFORMYLASE 2, MITOCHONDRIAL"/>
    <property type="match status" value="1"/>
</dbReference>
<accession>A0A3B1E8W8</accession>
<evidence type="ECO:0000256" key="2">
    <source>
        <dbReference type="ARBA" id="ARBA00022801"/>
    </source>
</evidence>
<dbReference type="InterPro" id="IPR044074">
    <property type="entry name" value="PurU_ACT"/>
</dbReference>
<name>A0A3B1E8W8_9ZZZZ</name>
<dbReference type="Pfam" id="PF01842">
    <property type="entry name" value="ACT"/>
    <property type="match status" value="1"/>
</dbReference>
<dbReference type="PANTHER" id="PTHR42706">
    <property type="entry name" value="FORMYLTETRAHYDROFOLATE DEFORMYLASE"/>
    <property type="match status" value="1"/>
</dbReference>
<dbReference type="GO" id="GO:0006730">
    <property type="term" value="P:one-carbon metabolic process"/>
    <property type="evidence" value="ECO:0007669"/>
    <property type="project" value="UniProtKB-KW"/>
</dbReference>
<gene>
    <name evidence="4" type="ORF">MNB_ARC-1_905</name>
</gene>
<evidence type="ECO:0000259" key="3">
    <source>
        <dbReference type="PROSITE" id="PS51671"/>
    </source>
</evidence>
<dbReference type="InterPro" id="IPR002912">
    <property type="entry name" value="ACT_dom"/>
</dbReference>